<dbReference type="PANTHER" id="PTHR39337:SF1">
    <property type="entry name" value="BLR5642 PROTEIN"/>
    <property type="match status" value="1"/>
</dbReference>
<reference evidence="1 2" key="1">
    <citation type="journal article" date="2012" name="ISME J.">
        <title>Nitrification expanded: discovery, physiology and genomics of a nitrite-oxidizing bacterium from the phylum Chloroflexi.</title>
        <authorList>
            <person name="Sorokin D.Y."/>
            <person name="Lucker S."/>
            <person name="Vejmelkova D."/>
            <person name="Kostrikina N.A."/>
            <person name="Kleerebezem R."/>
            <person name="Rijpstra W.I."/>
            <person name="Damste J.S."/>
            <person name="Le Paslier D."/>
            <person name="Muyzer G."/>
            <person name="Wagner M."/>
            <person name="van Loosdrecht M.C."/>
            <person name="Daims H."/>
        </authorList>
    </citation>
    <scope>NUCLEOTIDE SEQUENCE [LARGE SCALE GENOMIC DNA]</scope>
    <source>
        <strain evidence="2">none</strain>
    </source>
</reference>
<dbReference type="Proteomes" id="UP000004221">
    <property type="component" value="Unassembled WGS sequence"/>
</dbReference>
<evidence type="ECO:0008006" key="3">
    <source>
        <dbReference type="Google" id="ProtNLM"/>
    </source>
</evidence>
<keyword evidence="2" id="KW-1185">Reference proteome</keyword>
<dbReference type="EMBL" id="CAGS01000409">
    <property type="protein sequence ID" value="CCF85217.1"/>
    <property type="molecule type" value="Genomic_DNA"/>
</dbReference>
<protein>
    <recommendedName>
        <fullName evidence="3">DUF488 domain-containing protein</fullName>
    </recommendedName>
</protein>
<dbReference type="PANTHER" id="PTHR39337">
    <property type="entry name" value="BLR5642 PROTEIN"/>
    <property type="match status" value="1"/>
</dbReference>
<sequence>MENQRMKIFTIGFTQKSAEAFFGKLQRAGVRRVVDTRLHNTSQLSGFAKRDDLRFFLDAIGNMGYLHEPLLAPSDDMLADYKKKRIDWRRYESRFLALMREREIEKRMDRALIDRGCLLCSEAKPHYCHRRLVAEYLQNNWGDVEIIHLV</sequence>
<dbReference type="InterPro" id="IPR007438">
    <property type="entry name" value="DUF488"/>
</dbReference>
<accession>I4EKK5</accession>
<proteinExistence type="predicted"/>
<organism evidence="1 2">
    <name type="scientific">Nitrolancea hollandica Lb</name>
    <dbReference type="NCBI Taxonomy" id="1129897"/>
    <lineage>
        <taxon>Bacteria</taxon>
        <taxon>Pseudomonadati</taxon>
        <taxon>Thermomicrobiota</taxon>
        <taxon>Thermomicrobia</taxon>
        <taxon>Sphaerobacterales</taxon>
        <taxon>Sphaerobacterineae</taxon>
        <taxon>Sphaerobacteraceae</taxon>
        <taxon>Nitrolancea</taxon>
    </lineage>
</organism>
<comment type="caution">
    <text evidence="1">The sequence shown here is derived from an EMBL/GenBank/DDBJ whole genome shotgun (WGS) entry which is preliminary data.</text>
</comment>
<dbReference type="Pfam" id="PF04343">
    <property type="entry name" value="DUF488"/>
    <property type="match status" value="1"/>
</dbReference>
<dbReference type="AlphaFoldDB" id="I4EKK5"/>
<evidence type="ECO:0000313" key="1">
    <source>
        <dbReference type="EMBL" id="CCF85217.1"/>
    </source>
</evidence>
<evidence type="ECO:0000313" key="2">
    <source>
        <dbReference type="Proteomes" id="UP000004221"/>
    </source>
</evidence>
<gene>
    <name evidence="1" type="ORF">NITHO_4670004</name>
</gene>
<name>I4EKK5_9BACT</name>